<proteinExistence type="predicted"/>
<sequence length="140" mass="15934">MSLDKESSKPSQSFCVSSSTVLMPPCVDTRLPGPISLPIINTNPIEFNLGSIPHPGSQWDPLTKSAQSFIPVKAPISQDILRMEKKEQQQEELEFIRQKQKKAIQLQVSSATREHKASVLKECRRVIKHDQKRQKIKFEK</sequence>
<evidence type="ECO:0000313" key="1">
    <source>
        <dbReference type="EMBL" id="GKT30209.1"/>
    </source>
</evidence>
<keyword evidence="2" id="KW-1185">Reference proteome</keyword>
<organism evidence="1 2">
    <name type="scientific">Aduncisulcus paluster</name>
    <dbReference type="NCBI Taxonomy" id="2918883"/>
    <lineage>
        <taxon>Eukaryota</taxon>
        <taxon>Metamonada</taxon>
        <taxon>Carpediemonas-like organisms</taxon>
        <taxon>Aduncisulcus</taxon>
    </lineage>
</organism>
<evidence type="ECO:0000313" key="2">
    <source>
        <dbReference type="Proteomes" id="UP001057375"/>
    </source>
</evidence>
<protein>
    <recommendedName>
        <fullName evidence="3">ALMS motif domain-containing protein</fullName>
    </recommendedName>
</protein>
<reference evidence="1" key="1">
    <citation type="submission" date="2022-03" db="EMBL/GenBank/DDBJ databases">
        <title>Draft genome sequence of Aduncisulcus paluster, a free-living microaerophilic Fornicata.</title>
        <authorList>
            <person name="Yuyama I."/>
            <person name="Kume K."/>
            <person name="Tamura T."/>
            <person name="Inagaki Y."/>
            <person name="Hashimoto T."/>
        </authorList>
    </citation>
    <scope>NUCLEOTIDE SEQUENCE</scope>
    <source>
        <strain evidence="1">NY0171</strain>
    </source>
</reference>
<gene>
    <name evidence="1" type="ORF">ADUPG1_014334</name>
</gene>
<name>A0ABQ5KG22_9EUKA</name>
<dbReference type="EMBL" id="BQXS01014068">
    <property type="protein sequence ID" value="GKT30209.1"/>
    <property type="molecule type" value="Genomic_DNA"/>
</dbReference>
<evidence type="ECO:0008006" key="3">
    <source>
        <dbReference type="Google" id="ProtNLM"/>
    </source>
</evidence>
<accession>A0ABQ5KG22</accession>
<dbReference type="Proteomes" id="UP001057375">
    <property type="component" value="Unassembled WGS sequence"/>
</dbReference>
<comment type="caution">
    <text evidence="1">The sequence shown here is derived from an EMBL/GenBank/DDBJ whole genome shotgun (WGS) entry which is preliminary data.</text>
</comment>